<dbReference type="RefSeq" id="WP_310898473.1">
    <property type="nucleotide sequence ID" value="NZ_JAMQOS010000001.1"/>
</dbReference>
<evidence type="ECO:0000313" key="1">
    <source>
        <dbReference type="EMBL" id="MDS0280626.1"/>
    </source>
</evidence>
<comment type="caution">
    <text evidence="1">The sequence shown here is derived from an EMBL/GenBank/DDBJ whole genome shotgun (WGS) entry which is preliminary data.</text>
</comment>
<protein>
    <submittedName>
        <fullName evidence="1">Uncharacterized protein</fullName>
    </submittedName>
</protein>
<accession>A0ABU2FK95</accession>
<dbReference type="Proteomes" id="UP001268864">
    <property type="component" value="Unassembled WGS sequence"/>
</dbReference>
<gene>
    <name evidence="1" type="ORF">NDI86_00735</name>
</gene>
<keyword evidence="2" id="KW-1185">Reference proteome</keyword>
<proteinExistence type="predicted"/>
<name>A0ABU2FK95_9EURY</name>
<reference evidence="1 2" key="1">
    <citation type="submission" date="2022-06" db="EMBL/GenBank/DDBJ databases">
        <title>Halomicroarcula sp. a new haloarchaeum isolate from saline soil.</title>
        <authorList>
            <person name="Strakova D."/>
            <person name="Galisteo C."/>
            <person name="Sanchez-Porro C."/>
            <person name="Ventosa A."/>
        </authorList>
    </citation>
    <scope>NUCLEOTIDE SEQUENCE [LARGE SCALE GENOMIC DNA]</scope>
    <source>
        <strain evidence="1 2">S3CR25-11</strain>
    </source>
</reference>
<evidence type="ECO:0000313" key="2">
    <source>
        <dbReference type="Proteomes" id="UP001268864"/>
    </source>
</evidence>
<organism evidence="1 2">
    <name type="scientific">Haloarcula onubensis</name>
    <dbReference type="NCBI Taxonomy" id="2950539"/>
    <lineage>
        <taxon>Archaea</taxon>
        <taxon>Methanobacteriati</taxon>
        <taxon>Methanobacteriota</taxon>
        <taxon>Stenosarchaea group</taxon>
        <taxon>Halobacteria</taxon>
        <taxon>Halobacteriales</taxon>
        <taxon>Haloarculaceae</taxon>
        <taxon>Haloarcula</taxon>
    </lineage>
</organism>
<dbReference type="EMBL" id="JAMQOS010000001">
    <property type="protein sequence ID" value="MDS0280626.1"/>
    <property type="molecule type" value="Genomic_DNA"/>
</dbReference>
<sequence length="88" mass="8915">MDFGNAIDTLASEDYVLDVALVMGGYVAPEAVKYGVEDIAGRDLPNEVYGGAVVVGGALYGGDAGKKVAIGGGVNIVEQLRERVAGGN</sequence>